<evidence type="ECO:0000313" key="1">
    <source>
        <dbReference type="EMBL" id="SVB10161.1"/>
    </source>
</evidence>
<dbReference type="EMBL" id="UINC01028702">
    <property type="protein sequence ID" value="SVB10161.1"/>
    <property type="molecule type" value="Genomic_DNA"/>
</dbReference>
<organism evidence="1">
    <name type="scientific">marine metagenome</name>
    <dbReference type="NCBI Taxonomy" id="408172"/>
    <lineage>
        <taxon>unclassified sequences</taxon>
        <taxon>metagenomes</taxon>
        <taxon>ecological metagenomes</taxon>
    </lineage>
</organism>
<proteinExistence type="predicted"/>
<accession>A0A382B9E5</accession>
<protein>
    <submittedName>
        <fullName evidence="1">Uncharacterized protein</fullName>
    </submittedName>
</protein>
<dbReference type="AlphaFoldDB" id="A0A382B9E5"/>
<sequence>MIMINITIIEKNSFNNNSYRDN</sequence>
<name>A0A382B9E5_9ZZZZ</name>
<gene>
    <name evidence="1" type="ORF">METZ01_LOCUS163015</name>
</gene>
<reference evidence="1" key="1">
    <citation type="submission" date="2018-05" db="EMBL/GenBank/DDBJ databases">
        <authorList>
            <person name="Lanie J.A."/>
            <person name="Ng W.-L."/>
            <person name="Kazmierczak K.M."/>
            <person name="Andrzejewski T.M."/>
            <person name="Davidsen T.M."/>
            <person name="Wayne K.J."/>
            <person name="Tettelin H."/>
            <person name="Glass J.I."/>
            <person name="Rusch D."/>
            <person name="Podicherti R."/>
            <person name="Tsui H.-C.T."/>
            <person name="Winkler M.E."/>
        </authorList>
    </citation>
    <scope>NUCLEOTIDE SEQUENCE</scope>
</reference>